<dbReference type="PIRSF" id="PIRSF028744">
    <property type="entry name" value="Addict_mod_HI1419"/>
    <property type="match status" value="1"/>
</dbReference>
<dbReference type="Pfam" id="PF05973">
    <property type="entry name" value="Gp49"/>
    <property type="match status" value="1"/>
</dbReference>
<name>A0A344J3N8_9GAMM</name>
<dbReference type="KEGG" id="lue:DCD74_02140"/>
<dbReference type="OrthoDB" id="9800258at2"/>
<dbReference type="Proteomes" id="UP000251842">
    <property type="component" value="Chromosome"/>
</dbReference>
<dbReference type="PANTHER" id="PTHR41791">
    <property type="entry name" value="SSL7039 PROTEIN"/>
    <property type="match status" value="1"/>
</dbReference>
<dbReference type="EMBL" id="CP029556">
    <property type="protein sequence ID" value="AXA83648.1"/>
    <property type="molecule type" value="Genomic_DNA"/>
</dbReference>
<dbReference type="AlphaFoldDB" id="A0A344J3N8"/>
<evidence type="ECO:0000313" key="2">
    <source>
        <dbReference type="Proteomes" id="UP000251842"/>
    </source>
</evidence>
<accession>A0A344J3N8</accession>
<dbReference type="InterPro" id="IPR014056">
    <property type="entry name" value="TypeIITA-like_toxin_pred"/>
</dbReference>
<protein>
    <submittedName>
        <fullName evidence="1">Addiction module protein</fullName>
    </submittedName>
</protein>
<proteinExistence type="predicted"/>
<dbReference type="PANTHER" id="PTHR41791:SF1">
    <property type="entry name" value="SSL7039 PROTEIN"/>
    <property type="match status" value="1"/>
</dbReference>
<evidence type="ECO:0000313" key="1">
    <source>
        <dbReference type="EMBL" id="AXA83648.1"/>
    </source>
</evidence>
<gene>
    <name evidence="1" type="ORF">DCD74_02140</name>
</gene>
<dbReference type="RefSeq" id="WP_112925867.1">
    <property type="nucleotide sequence ID" value="NZ_CP029556.1"/>
</dbReference>
<organism evidence="1 2">
    <name type="scientific">Solilutibacter oculi</name>
    <dbReference type="NCBI Taxonomy" id="2698682"/>
    <lineage>
        <taxon>Bacteria</taxon>
        <taxon>Pseudomonadati</taxon>
        <taxon>Pseudomonadota</taxon>
        <taxon>Gammaproteobacteria</taxon>
        <taxon>Lysobacterales</taxon>
        <taxon>Lysobacteraceae</taxon>
        <taxon>Solilutibacter</taxon>
    </lineage>
</organism>
<reference evidence="2" key="1">
    <citation type="submission" date="2018-05" db="EMBL/GenBank/DDBJ databases">
        <title>Luteimonas pekinense sp. nov., isolated from human Meibomian gland secretions, Beijing, China.</title>
        <authorList>
            <person name="Wen T."/>
            <person name="Bai H."/>
            <person name="Lv H."/>
        </authorList>
    </citation>
    <scope>NUCLEOTIDE SEQUENCE [LARGE SCALE GENOMIC DNA]</scope>
    <source>
        <strain evidence="2">83-4</strain>
    </source>
</reference>
<dbReference type="NCBIfam" id="TIGR02683">
    <property type="entry name" value="upstrm_HI1419"/>
    <property type="match status" value="1"/>
</dbReference>
<keyword evidence="2" id="KW-1185">Reference proteome</keyword>
<sequence length="98" mass="11191">MYEILKSSTFDSWLRGLRDRDAKAKVEVRIRRLSLGNPGQFRSLKDGINELKIDYGPGYRVYYTFKGKTLILLLCGGDKSTQSKDIRLATEIAASWET</sequence>
<dbReference type="InterPro" id="IPR009241">
    <property type="entry name" value="HigB-like"/>
</dbReference>